<dbReference type="SUPFAM" id="SSF63829">
    <property type="entry name" value="Calcium-dependent phosphotriesterase"/>
    <property type="match status" value="1"/>
</dbReference>
<dbReference type="Pfam" id="PF08450">
    <property type="entry name" value="SGL"/>
    <property type="match status" value="1"/>
</dbReference>
<comment type="caution">
    <text evidence="3">The sequence shown here is derived from an EMBL/GenBank/DDBJ whole genome shotgun (WGS) entry which is preliminary data.</text>
</comment>
<reference evidence="3 4" key="1">
    <citation type="submission" date="2024-09" db="EMBL/GenBank/DDBJ databases">
        <authorList>
            <person name="Sun Q."/>
            <person name="Mori K."/>
        </authorList>
    </citation>
    <scope>NUCLEOTIDE SEQUENCE [LARGE SCALE GENOMIC DNA]</scope>
    <source>
        <strain evidence="3 4">KCTC 23315</strain>
    </source>
</reference>
<evidence type="ECO:0000259" key="2">
    <source>
        <dbReference type="Pfam" id="PF08450"/>
    </source>
</evidence>
<dbReference type="Gene3D" id="2.120.10.30">
    <property type="entry name" value="TolB, C-terminal domain"/>
    <property type="match status" value="1"/>
</dbReference>
<evidence type="ECO:0000313" key="4">
    <source>
        <dbReference type="Proteomes" id="UP001589813"/>
    </source>
</evidence>
<proteinExistence type="inferred from homology"/>
<dbReference type="PANTHER" id="PTHR10907:SF47">
    <property type="entry name" value="REGUCALCIN"/>
    <property type="match status" value="1"/>
</dbReference>
<dbReference type="RefSeq" id="WP_377240551.1">
    <property type="nucleotide sequence ID" value="NZ_JBHLXP010000001.1"/>
</dbReference>
<dbReference type="Proteomes" id="UP001589813">
    <property type="component" value="Unassembled WGS sequence"/>
</dbReference>
<dbReference type="InterPro" id="IPR011042">
    <property type="entry name" value="6-blade_b-propeller_TolB-like"/>
</dbReference>
<evidence type="ECO:0000313" key="3">
    <source>
        <dbReference type="EMBL" id="MFC0047346.1"/>
    </source>
</evidence>
<dbReference type="PRINTS" id="PR01790">
    <property type="entry name" value="SMP30FAMILY"/>
</dbReference>
<dbReference type="InterPro" id="IPR005511">
    <property type="entry name" value="SMP-30"/>
</dbReference>
<organism evidence="3 4">
    <name type="scientific">Rheinheimera tilapiae</name>
    <dbReference type="NCBI Taxonomy" id="875043"/>
    <lineage>
        <taxon>Bacteria</taxon>
        <taxon>Pseudomonadati</taxon>
        <taxon>Pseudomonadota</taxon>
        <taxon>Gammaproteobacteria</taxon>
        <taxon>Chromatiales</taxon>
        <taxon>Chromatiaceae</taxon>
        <taxon>Rheinheimera</taxon>
    </lineage>
</organism>
<sequence length="300" mass="32532">MSSIQAIAADQAEVCPGAAAALAEGIHWDPVRQRLFWVDILHPWLYWFEPASRQAGRIALQEPGCWLVGSAGRLLLLGMCRSIGWLDPDTGLVTPFEIAQLSTEPAGNRLNDGGADRQGRLWFGTMDNAEQAPTGQLYRLDHRGLSCVDTGYVVSNGPVFSADGRYLFHASSASREIYRFSVSADGDLSDKQCFIRFTPAHGFPDGMALDAAGGLWVAQWQGGGLCRFDANGLLTNRVTLPVSNVTNLAFAGPDLRQLYITTARVGLTAVQLQQQPLAGRLFRFDVAIPGVAVPKVDLPY</sequence>
<comment type="similarity">
    <text evidence="1">Belongs to the SMP-30/CGR1 family.</text>
</comment>
<dbReference type="InterPro" id="IPR013658">
    <property type="entry name" value="SGL"/>
</dbReference>
<dbReference type="EMBL" id="JBHLXP010000001">
    <property type="protein sequence ID" value="MFC0047346.1"/>
    <property type="molecule type" value="Genomic_DNA"/>
</dbReference>
<name>A0ABV6B911_9GAMM</name>
<dbReference type="PANTHER" id="PTHR10907">
    <property type="entry name" value="REGUCALCIN"/>
    <property type="match status" value="1"/>
</dbReference>
<evidence type="ECO:0000256" key="1">
    <source>
        <dbReference type="ARBA" id="ARBA00008853"/>
    </source>
</evidence>
<feature type="domain" description="SMP-30/Gluconolactonase/LRE-like region" evidence="2">
    <location>
        <begin position="22"/>
        <end position="264"/>
    </location>
</feature>
<gene>
    <name evidence="3" type="ORF">ACFFJP_03455</name>
</gene>
<accession>A0ABV6B911</accession>
<keyword evidence="4" id="KW-1185">Reference proteome</keyword>
<protein>
    <submittedName>
        <fullName evidence="3">SMP-30/gluconolactonase/LRE family protein</fullName>
    </submittedName>
</protein>